<dbReference type="Gene3D" id="3.30.420.10">
    <property type="entry name" value="Ribonuclease H-like superfamily/Ribonuclease H"/>
    <property type="match status" value="1"/>
</dbReference>
<evidence type="ECO:0000256" key="1">
    <source>
        <dbReference type="SAM" id="MobiDB-lite"/>
    </source>
</evidence>
<dbReference type="EMBL" id="BGPR01044458">
    <property type="protein sequence ID" value="GBO21233.1"/>
    <property type="molecule type" value="Genomic_DNA"/>
</dbReference>
<dbReference type="InterPro" id="IPR001878">
    <property type="entry name" value="Znf_CCHC"/>
</dbReference>
<dbReference type="GO" id="GO:0003676">
    <property type="term" value="F:nucleic acid binding"/>
    <property type="evidence" value="ECO:0007669"/>
    <property type="project" value="InterPro"/>
</dbReference>
<evidence type="ECO:0000313" key="4">
    <source>
        <dbReference type="Proteomes" id="UP000499080"/>
    </source>
</evidence>
<sequence>MGNFYSNHFIQTEGVPQGSVLSLTLFIIHLSQIFNFLPSYVHGSLYVDDLQISCQGSNMNMIERQLQHAVNKLVAWCDKNGHTISAEKSRCVHFCRKRNIHLDPNIQIRNAPIPVVNDIRFLGVIFDRELTFLPHILHLRKKCERSLNILKVLSRTSWGADRTSLLRIYQAVILSSMDYGCMVYGSARPTVLRRLDTIHHSALRICSGAFRTSPVESLISSSNETFHSVSPFLVEKAIISNIDEVKCTKKLRSGDLLVEVQSRKQSLQIVKVQTFSNIPVTVSPHATLNSSKGVITCGELLNVPTEEILKELQGQGVSHVRRISIRRDGQLLNTKHLILTFDSAKLPENIKAGYMRLSVRTYIPNPLRCFQCQRFGHSKTSCRGTLTCARCAEVGHESTNCTRAEKCVNCKGEHTSFSRNCFAWKQEKEIISTKIKQQISYQEARKLVKSQTPTPGHSYVSVAKKSFSEPSVQKNPDASAVTCSKSCSKPSDSTAKASPPITNLPIPSSPSVAPVSEEALASPDFTDFQVVRNRKKLKKESPTKTNHSITKAEKIAKFYTSSHREITNPIPTKDNISTHQSTLKPFPTTTPTSVDIELLPMAVLPPLEKSILQSRESDVDAEMSSSSASEEDALEYNMSEDLEDSPKAISPPLPSKPEKGDKYKNRLYAARPSHILPFCERTKMLLHDSDLHNVSVQLSDFFTFPPWEIPQFSFLNPFSGFDKSSTAPVTFQQLFHHHRYQYSSFLPIFTDGSKSDGHVGCGVVSPSDTLSYRLHNCCSVFTAELVAIFCALQEISHSSQRNFIIYTDSMSALETLSHYDTQMHPVGLEILSILQFLRKEGFFYYFLLGSESCGHFWE</sequence>
<dbReference type="PANTHER" id="PTHR33481:SF1">
    <property type="entry name" value="ENDONUCLEASE_EXONUCLEASE_PHOSPHATASE DOMAIN-CONTAINING PROTEIN-RELATED"/>
    <property type="match status" value="1"/>
</dbReference>
<dbReference type="Pfam" id="PF00078">
    <property type="entry name" value="RVT_1"/>
    <property type="match status" value="1"/>
</dbReference>
<reference evidence="3 4" key="1">
    <citation type="journal article" date="2019" name="Sci. Rep.">
        <title>Orb-weaving spider Araneus ventricosus genome elucidates the spidroin gene catalogue.</title>
        <authorList>
            <person name="Kono N."/>
            <person name="Nakamura H."/>
            <person name="Ohtoshi R."/>
            <person name="Moran D.A.P."/>
            <person name="Shinohara A."/>
            <person name="Yoshida Y."/>
            <person name="Fujiwara M."/>
            <person name="Mori M."/>
            <person name="Tomita M."/>
            <person name="Arakawa K."/>
        </authorList>
    </citation>
    <scope>NUCLEOTIDE SEQUENCE [LARGE SCALE GENOMIC DNA]</scope>
</reference>
<feature type="region of interest" description="Disordered" evidence="1">
    <location>
        <begin position="483"/>
        <end position="510"/>
    </location>
</feature>
<organism evidence="3 4">
    <name type="scientific">Araneus ventricosus</name>
    <name type="common">Orbweaver spider</name>
    <name type="synonym">Epeira ventricosa</name>
    <dbReference type="NCBI Taxonomy" id="182803"/>
    <lineage>
        <taxon>Eukaryota</taxon>
        <taxon>Metazoa</taxon>
        <taxon>Ecdysozoa</taxon>
        <taxon>Arthropoda</taxon>
        <taxon>Chelicerata</taxon>
        <taxon>Arachnida</taxon>
        <taxon>Araneae</taxon>
        <taxon>Araneomorphae</taxon>
        <taxon>Entelegynae</taxon>
        <taxon>Araneoidea</taxon>
        <taxon>Araneidae</taxon>
        <taxon>Araneus</taxon>
    </lineage>
</organism>
<dbReference type="SUPFAM" id="SSF57756">
    <property type="entry name" value="Retrovirus zinc finger-like domains"/>
    <property type="match status" value="1"/>
</dbReference>
<comment type="caution">
    <text evidence="3">The sequence shown here is derived from an EMBL/GenBank/DDBJ whole genome shotgun (WGS) entry which is preliminary data.</text>
</comment>
<dbReference type="SMART" id="SM00343">
    <property type="entry name" value="ZnF_C2HC"/>
    <property type="match status" value="2"/>
</dbReference>
<dbReference type="OrthoDB" id="4230923at2759"/>
<accession>A0A4Y2V7H0</accession>
<dbReference type="InterPro" id="IPR036397">
    <property type="entry name" value="RNaseH_sf"/>
</dbReference>
<name>A0A4Y2V7H0_ARAVE</name>
<keyword evidence="4" id="KW-1185">Reference proteome</keyword>
<dbReference type="SUPFAM" id="SSF53098">
    <property type="entry name" value="Ribonuclease H-like"/>
    <property type="match status" value="1"/>
</dbReference>
<feature type="domain" description="Reverse transcriptase" evidence="2">
    <location>
        <begin position="1"/>
        <end position="126"/>
    </location>
</feature>
<feature type="compositionally biased region" description="Polar residues" evidence="1">
    <location>
        <begin position="574"/>
        <end position="589"/>
    </location>
</feature>
<dbReference type="AlphaFoldDB" id="A0A4Y2V7H0"/>
<dbReference type="PROSITE" id="PS50878">
    <property type="entry name" value="RT_POL"/>
    <property type="match status" value="1"/>
</dbReference>
<feature type="region of interest" description="Disordered" evidence="1">
    <location>
        <begin position="566"/>
        <end position="589"/>
    </location>
</feature>
<dbReference type="InterPro" id="IPR012337">
    <property type="entry name" value="RNaseH-like_sf"/>
</dbReference>
<dbReference type="GO" id="GO:0008270">
    <property type="term" value="F:zinc ion binding"/>
    <property type="evidence" value="ECO:0007669"/>
    <property type="project" value="InterPro"/>
</dbReference>
<dbReference type="InterPro" id="IPR000477">
    <property type="entry name" value="RT_dom"/>
</dbReference>
<feature type="region of interest" description="Disordered" evidence="1">
    <location>
        <begin position="614"/>
        <end position="662"/>
    </location>
</feature>
<gene>
    <name evidence="3" type="ORF">AVEN_129476_1</name>
</gene>
<evidence type="ECO:0000259" key="2">
    <source>
        <dbReference type="PROSITE" id="PS50878"/>
    </source>
</evidence>
<proteinExistence type="predicted"/>
<protein>
    <recommendedName>
        <fullName evidence="2">Reverse transcriptase domain-containing protein</fullName>
    </recommendedName>
</protein>
<feature type="compositionally biased region" description="Acidic residues" evidence="1">
    <location>
        <begin position="629"/>
        <end position="643"/>
    </location>
</feature>
<feature type="compositionally biased region" description="Polar residues" evidence="1">
    <location>
        <begin position="483"/>
        <end position="496"/>
    </location>
</feature>
<evidence type="ECO:0000313" key="3">
    <source>
        <dbReference type="EMBL" id="GBO21233.1"/>
    </source>
</evidence>
<dbReference type="Proteomes" id="UP000499080">
    <property type="component" value="Unassembled WGS sequence"/>
</dbReference>
<dbReference type="PANTHER" id="PTHR33481">
    <property type="entry name" value="REVERSE TRANSCRIPTASE"/>
    <property type="match status" value="1"/>
</dbReference>
<dbReference type="CDD" id="cd09276">
    <property type="entry name" value="Rnase_HI_RT_non_LTR"/>
    <property type="match status" value="1"/>
</dbReference>
<dbReference type="InterPro" id="IPR036875">
    <property type="entry name" value="Znf_CCHC_sf"/>
</dbReference>